<sequence length="393" mass="46128">MSFSQFFALAKESSFNLLKMYEKAPDQTLITFGILLLLILIILFFIYRAVKINMALKLIKNIQNAKTYEEYDEKLTSLIKEFPKRGEKVAQALNESKIDIYSLTSKLMIPSLSIKEKIRRYLLLSKNFEKLSTASKKYNNSELTNYFFKKSKDLVEKKLAFEIENYYKNTNFDLDELENINAVVKYANKAQKIDSILEAMKNELKKFSFAYNSDLYKLIEKMDIQNGKQIYEYCKNRVDELFNSGEKEVSTNILDYLFETDQNQKVYDYISNLKLKGYLQQLYTLYFDKKEDINLDLAFIANPLKIDSDYKDYLDNSLTSNWRNEEHIKFLSKAKGVLDVLGHEEFRTIIQRVETLEIEKKNQEKIQEAINIAKRAESIALEAKGLKEPINIK</sequence>
<keyword evidence="3" id="KW-1185">Reference proteome</keyword>
<dbReference type="AlphaFoldDB" id="A0A4Q0Y4T2"/>
<dbReference type="Proteomes" id="UP000290191">
    <property type="component" value="Unassembled WGS sequence"/>
</dbReference>
<proteinExistence type="predicted"/>
<dbReference type="RefSeq" id="WP_044415376.1">
    <property type="nucleotide sequence ID" value="NZ_CP041070.1"/>
</dbReference>
<evidence type="ECO:0000313" key="2">
    <source>
        <dbReference type="EMBL" id="RXJ63301.1"/>
    </source>
</evidence>
<dbReference type="OrthoDB" id="5342727at2"/>
<evidence type="ECO:0000313" key="3">
    <source>
        <dbReference type="Proteomes" id="UP000290191"/>
    </source>
</evidence>
<feature type="transmembrane region" description="Helical" evidence="1">
    <location>
        <begin position="29"/>
        <end position="50"/>
    </location>
</feature>
<keyword evidence="1" id="KW-0472">Membrane</keyword>
<accession>A0A4Q0Y4T2</accession>
<dbReference type="STRING" id="877500.GCA_000935065_00528"/>
<protein>
    <submittedName>
        <fullName evidence="2">Uncharacterized protein</fullName>
    </submittedName>
</protein>
<reference evidence="2 3" key="1">
    <citation type="submission" date="2017-10" db="EMBL/GenBank/DDBJ databases">
        <title>Genomics of the genus Arcobacter.</title>
        <authorList>
            <person name="Perez-Cataluna A."/>
            <person name="Figueras M.J."/>
        </authorList>
    </citation>
    <scope>NUCLEOTIDE SEQUENCE [LARGE SCALE GENOMIC DNA]</scope>
    <source>
        <strain evidence="2 3">DSM 24636</strain>
    </source>
</reference>
<keyword evidence="1" id="KW-0812">Transmembrane</keyword>
<comment type="caution">
    <text evidence="2">The sequence shown here is derived from an EMBL/GenBank/DDBJ whole genome shotgun (WGS) entry which is preliminary data.</text>
</comment>
<organism evidence="2 3">
    <name type="scientific">Halarcobacter anaerophilus</name>
    <dbReference type="NCBI Taxonomy" id="877500"/>
    <lineage>
        <taxon>Bacteria</taxon>
        <taxon>Pseudomonadati</taxon>
        <taxon>Campylobacterota</taxon>
        <taxon>Epsilonproteobacteria</taxon>
        <taxon>Campylobacterales</taxon>
        <taxon>Arcobacteraceae</taxon>
        <taxon>Halarcobacter</taxon>
    </lineage>
</organism>
<keyword evidence="1" id="KW-1133">Transmembrane helix</keyword>
<dbReference type="EMBL" id="PDKO01000004">
    <property type="protein sequence ID" value="RXJ63301.1"/>
    <property type="molecule type" value="Genomic_DNA"/>
</dbReference>
<evidence type="ECO:0000256" key="1">
    <source>
        <dbReference type="SAM" id="Phobius"/>
    </source>
</evidence>
<name>A0A4Q0Y4T2_9BACT</name>
<gene>
    <name evidence="2" type="ORF">CRV06_06390</name>
</gene>